<reference evidence="8 9" key="1">
    <citation type="journal article" date="2013" name="Environ. Microbiol.">
        <title>Genome analysis of Chitinivibrio alkaliphilus gen. nov., sp. nov., a novel extremely haloalkaliphilic anaerobic chitinolytic bacterium from the candidate phylum Termite Group 3.</title>
        <authorList>
            <person name="Sorokin D.Y."/>
            <person name="Gumerov V.M."/>
            <person name="Rakitin A.L."/>
            <person name="Beletsky A.V."/>
            <person name="Damste J.S."/>
            <person name="Muyzer G."/>
            <person name="Mardanov A.V."/>
            <person name="Ravin N.V."/>
        </authorList>
    </citation>
    <scope>NUCLEOTIDE SEQUENCE [LARGE SCALE GENOMIC DNA]</scope>
    <source>
        <strain evidence="8 9">ACht1</strain>
    </source>
</reference>
<dbReference type="EC" id="4.2.3.1" evidence="5"/>
<name>U7D7R2_9BACT</name>
<dbReference type="GO" id="GO:0006567">
    <property type="term" value="P:L-threonine catabolic process"/>
    <property type="evidence" value="ECO:0007669"/>
    <property type="project" value="TreeGrafter"/>
</dbReference>
<protein>
    <recommendedName>
        <fullName evidence="5">Threonine synthase</fullName>
        <ecNumber evidence="5">4.2.3.1</ecNumber>
    </recommendedName>
</protein>
<dbReference type="InterPro" id="IPR001926">
    <property type="entry name" value="TrpB-like_PALP"/>
</dbReference>
<dbReference type="EMBL" id="ASJR01000019">
    <property type="protein sequence ID" value="ERP31132.1"/>
    <property type="molecule type" value="Genomic_DNA"/>
</dbReference>
<organism evidence="8 9">
    <name type="scientific">Chitinivibrio alkaliphilus ACht1</name>
    <dbReference type="NCBI Taxonomy" id="1313304"/>
    <lineage>
        <taxon>Bacteria</taxon>
        <taxon>Pseudomonadati</taxon>
        <taxon>Fibrobacterota</taxon>
        <taxon>Chitinivibrionia</taxon>
        <taxon>Chitinivibrionales</taxon>
        <taxon>Chitinivibrionaceae</taxon>
        <taxon>Chitinivibrio</taxon>
    </lineage>
</organism>
<evidence type="ECO:0000256" key="1">
    <source>
        <dbReference type="ARBA" id="ARBA00001933"/>
    </source>
</evidence>
<feature type="domain" description="Tryptophan synthase beta chain-like PALP" evidence="7">
    <location>
        <begin position="83"/>
        <end position="385"/>
    </location>
</feature>
<feature type="modified residue" description="N6-(pyridoxal phosphate)lysine" evidence="6">
    <location>
        <position position="121"/>
    </location>
</feature>
<evidence type="ECO:0000313" key="8">
    <source>
        <dbReference type="EMBL" id="ERP31132.1"/>
    </source>
</evidence>
<sequence>MVYLQEFEGQEQKRYSIDEIRYRSDSGRVLECVNELSPLTEQKIADLKKIWDTRAGSWDPLDRSGVWRYREFLPALAPFDSVVTMPEGNTPVYSMQRCAAYTGMETLHAKHQGMNPTGSFKDNGMTCAVSMAKKLGASMVACASTGNTSASMAAYATRAGMKSVIFIPDGQIAYGKLSQALDFGGHTIQISGDFDMAMKIVEEVCIRENIYLLNSINPFRIEGQKTIMIELLHQLNWEIPDWVVVPGGNLGNNSAFGKAFEELKRVGLISKVPRIAVIQAEGANPLYQSWKKEEQVLTPVEAQTRATAIKIGNPVSFDKSWFALRSTNGVAEEVSEAEIAQAKVHIGYDGVGSEPASATTVAGVKKLVQKGVITPQERVVCILTGHLLKDPDYTIEYHQDELYADPQRTTAVTGHEKIETGPYRNMPVQLPADSDVIIQHLQNL</sequence>
<dbReference type="GO" id="GO:0003941">
    <property type="term" value="F:L-serine ammonia-lyase activity"/>
    <property type="evidence" value="ECO:0007669"/>
    <property type="project" value="TreeGrafter"/>
</dbReference>
<dbReference type="eggNOG" id="COG0498">
    <property type="taxonomic scope" value="Bacteria"/>
</dbReference>
<evidence type="ECO:0000259" key="7">
    <source>
        <dbReference type="Pfam" id="PF00291"/>
    </source>
</evidence>
<dbReference type="PANTHER" id="PTHR48078">
    <property type="entry name" value="THREONINE DEHYDRATASE, MITOCHONDRIAL-RELATED"/>
    <property type="match status" value="1"/>
</dbReference>
<evidence type="ECO:0000313" key="9">
    <source>
        <dbReference type="Proteomes" id="UP000017148"/>
    </source>
</evidence>
<evidence type="ECO:0000256" key="6">
    <source>
        <dbReference type="PIRSR" id="PIRSR604450-51"/>
    </source>
</evidence>
<evidence type="ECO:0000256" key="5">
    <source>
        <dbReference type="NCBIfam" id="TIGR00260"/>
    </source>
</evidence>
<dbReference type="InterPro" id="IPR036052">
    <property type="entry name" value="TrpB-like_PALP_sf"/>
</dbReference>
<dbReference type="SUPFAM" id="SSF53686">
    <property type="entry name" value="Tryptophan synthase beta subunit-like PLP-dependent enzymes"/>
    <property type="match status" value="1"/>
</dbReference>
<keyword evidence="3 6" id="KW-0663">Pyridoxal phosphate</keyword>
<dbReference type="Gene3D" id="3.40.50.1100">
    <property type="match status" value="2"/>
</dbReference>
<dbReference type="PANTHER" id="PTHR48078:SF6">
    <property type="entry name" value="L-THREONINE DEHYDRATASE CATABOLIC TDCB"/>
    <property type="match status" value="1"/>
</dbReference>
<dbReference type="CDD" id="cd01563">
    <property type="entry name" value="Thr-synth_1"/>
    <property type="match status" value="1"/>
</dbReference>
<dbReference type="STRING" id="1313304.CALK_2013"/>
<keyword evidence="4" id="KW-0456">Lyase</keyword>
<dbReference type="PATRIC" id="fig|1313304.3.peg.1920"/>
<dbReference type="Pfam" id="PF00291">
    <property type="entry name" value="PALP"/>
    <property type="match status" value="1"/>
</dbReference>
<dbReference type="AlphaFoldDB" id="U7D7R2"/>
<gene>
    <name evidence="8" type="ORF">CALK_2013</name>
</gene>
<dbReference type="InterPro" id="IPR050147">
    <property type="entry name" value="Ser/Thr_Dehydratase"/>
</dbReference>
<evidence type="ECO:0000256" key="4">
    <source>
        <dbReference type="ARBA" id="ARBA00023239"/>
    </source>
</evidence>
<dbReference type="GO" id="GO:0004795">
    <property type="term" value="F:threonine synthase activity"/>
    <property type="evidence" value="ECO:0007669"/>
    <property type="project" value="UniProtKB-UniRule"/>
</dbReference>
<dbReference type="GO" id="GO:0006565">
    <property type="term" value="P:L-serine catabolic process"/>
    <property type="evidence" value="ECO:0007669"/>
    <property type="project" value="TreeGrafter"/>
</dbReference>
<keyword evidence="9" id="KW-1185">Reference proteome</keyword>
<dbReference type="GO" id="GO:0004794">
    <property type="term" value="F:threonine deaminase activity"/>
    <property type="evidence" value="ECO:0007669"/>
    <property type="project" value="TreeGrafter"/>
</dbReference>
<comment type="similarity">
    <text evidence="2">Belongs to the threonine synthase family.</text>
</comment>
<dbReference type="FunFam" id="3.40.50.1100:FF:000013">
    <property type="entry name" value="Threonine synthase"/>
    <property type="match status" value="1"/>
</dbReference>
<evidence type="ECO:0000256" key="2">
    <source>
        <dbReference type="ARBA" id="ARBA00005517"/>
    </source>
</evidence>
<dbReference type="GO" id="GO:0009097">
    <property type="term" value="P:isoleucine biosynthetic process"/>
    <property type="evidence" value="ECO:0007669"/>
    <property type="project" value="TreeGrafter"/>
</dbReference>
<dbReference type="InterPro" id="IPR004450">
    <property type="entry name" value="Thr_synthase-like"/>
</dbReference>
<dbReference type="OrthoDB" id="9778118at2"/>
<evidence type="ECO:0000256" key="3">
    <source>
        <dbReference type="ARBA" id="ARBA00022898"/>
    </source>
</evidence>
<comment type="caution">
    <text evidence="8">The sequence shown here is derived from an EMBL/GenBank/DDBJ whole genome shotgun (WGS) entry which is preliminary data.</text>
</comment>
<comment type="cofactor">
    <cofactor evidence="1 6">
        <name>pyridoxal 5'-phosphate</name>
        <dbReference type="ChEBI" id="CHEBI:597326"/>
    </cofactor>
</comment>
<dbReference type="NCBIfam" id="TIGR00260">
    <property type="entry name" value="thrC"/>
    <property type="match status" value="1"/>
</dbReference>
<dbReference type="RefSeq" id="WP_022637431.1">
    <property type="nucleotide sequence ID" value="NZ_ASJR01000019.1"/>
</dbReference>
<dbReference type="GO" id="GO:0009088">
    <property type="term" value="P:threonine biosynthetic process"/>
    <property type="evidence" value="ECO:0007669"/>
    <property type="project" value="UniProtKB-UniRule"/>
</dbReference>
<proteinExistence type="inferred from homology"/>
<accession>U7D7R2</accession>
<dbReference type="Proteomes" id="UP000017148">
    <property type="component" value="Unassembled WGS sequence"/>
</dbReference>